<dbReference type="SUPFAM" id="SSF46689">
    <property type="entry name" value="Homeodomain-like"/>
    <property type="match status" value="1"/>
</dbReference>
<dbReference type="GO" id="GO:0006355">
    <property type="term" value="P:regulation of DNA-templated transcription"/>
    <property type="evidence" value="ECO:0007669"/>
    <property type="project" value="UniProtKB-ARBA"/>
</dbReference>
<dbReference type="AlphaFoldDB" id="A0AAV7GVK5"/>
<evidence type="ECO:0000259" key="15">
    <source>
        <dbReference type="PROSITE" id="PS50071"/>
    </source>
</evidence>
<sequence>MRKGYVFEGPFSCGIVSWYEVILDDVECSYILKLNDQPQEIAIRFLGQIHECSHNSKMRAPVKKLIGYKSRNYFANEEISKTVSMPLNQKGFKVANNKRYYLTPGFRKKRACKRKNNLNGKPIETPQKKSDCNIDKRIGSFKLTGKRTCFSVGKNSKNLARSSEKKSARRRRLKGRKKIIVQDEVSRMQRRASYLLIKMKLEQTLIDAYSGDGWKGQSREKIKPEKELQRAQRQILKCKLGIRDSIHQLDLLGSEGRIEDSVMNPDGSVFHEHIFCAKCKSREAFPDNDIILCDGNCNCGFHQKCLEPPLEKIPPGDQGWLCKICNCKMEILETINAHLSTCFTVNSSWEDIFKEAVVGPDAEGACSNLVEDWPSDDSEDEDYCPDNNTAEFEENILDDACNSVDSIFSSDASLNFVNCLGSDESGDEITNYRRQRRDVDYRKLYDEMFGKEPNEGTEQSEDEDWGPYRKKKARIASDVGITSTDGENKDSHEKIALGDVISCNKRSIFRIPPAAIEKLRQIFDENELPSRTVKENLSKQLGISVEKVDKWFKNARYAAIKIRKAEASNQLYHRSDVPIVDEGHRRRSDTAVSLDSSCLLPLASIFHLPRHKKKIHRRENLTSAAFPAKKQKGAATTVHSSAIQARSQLRNAVCLKKHTINRNRDLTSMKITAIVPEADKTYINEMQMLWVLERRLHQLKQRLLACKDYNDVQAKKLSGEEAVIYVPVAEVKEKAS</sequence>
<dbReference type="SMART" id="SM00249">
    <property type="entry name" value="PHD"/>
    <property type="match status" value="1"/>
</dbReference>
<dbReference type="SMART" id="SM00389">
    <property type="entry name" value="HOX"/>
    <property type="match status" value="1"/>
</dbReference>
<dbReference type="Pfam" id="PF00628">
    <property type="entry name" value="PHD"/>
    <property type="match status" value="1"/>
</dbReference>
<keyword evidence="10 11" id="KW-0539">Nucleus</keyword>
<name>A0AAV7GVK5_DENCH</name>
<dbReference type="PANTHER" id="PTHR12628">
    <property type="entry name" value="POLYCOMB-LIKE TRANSCRIPTION FACTOR"/>
    <property type="match status" value="1"/>
</dbReference>
<dbReference type="EMBL" id="JAGFBR010000009">
    <property type="protein sequence ID" value="KAH0460756.1"/>
    <property type="molecule type" value="Genomic_DNA"/>
</dbReference>
<dbReference type="InterPro" id="IPR009057">
    <property type="entry name" value="Homeodomain-like_sf"/>
</dbReference>
<dbReference type="InterPro" id="IPR045876">
    <property type="entry name" value="PRHA-like_PHD-finger"/>
</dbReference>
<protein>
    <recommendedName>
        <fullName evidence="18">Pathogenesis-related homeodomain protein</fullName>
    </recommendedName>
</protein>
<keyword evidence="5" id="KW-0862">Zinc</keyword>
<gene>
    <name evidence="16" type="ORF">IEQ34_008331</name>
</gene>
<evidence type="ECO:0000256" key="2">
    <source>
        <dbReference type="ARBA" id="ARBA00007427"/>
    </source>
</evidence>
<organism evidence="16 17">
    <name type="scientific">Dendrobium chrysotoxum</name>
    <name type="common">Orchid</name>
    <dbReference type="NCBI Taxonomy" id="161865"/>
    <lineage>
        <taxon>Eukaryota</taxon>
        <taxon>Viridiplantae</taxon>
        <taxon>Streptophyta</taxon>
        <taxon>Embryophyta</taxon>
        <taxon>Tracheophyta</taxon>
        <taxon>Spermatophyta</taxon>
        <taxon>Magnoliopsida</taxon>
        <taxon>Liliopsida</taxon>
        <taxon>Asparagales</taxon>
        <taxon>Orchidaceae</taxon>
        <taxon>Epidendroideae</taxon>
        <taxon>Malaxideae</taxon>
        <taxon>Dendrobiinae</taxon>
        <taxon>Dendrobium</taxon>
    </lineage>
</organism>
<keyword evidence="4 12" id="KW-0863">Zinc-finger</keyword>
<dbReference type="Pfam" id="PF00046">
    <property type="entry name" value="Homeodomain"/>
    <property type="match status" value="1"/>
</dbReference>
<accession>A0AAV7GVK5</accession>
<dbReference type="SUPFAM" id="SSF57903">
    <property type="entry name" value="FYVE/PHD zinc finger"/>
    <property type="match status" value="1"/>
</dbReference>
<comment type="caution">
    <text evidence="16">The sequence shown here is derived from an EMBL/GenBank/DDBJ whole genome shotgun (WGS) entry which is preliminary data.</text>
</comment>
<dbReference type="Proteomes" id="UP000775213">
    <property type="component" value="Unassembled WGS sequence"/>
</dbReference>
<evidence type="ECO:0000256" key="7">
    <source>
        <dbReference type="ARBA" id="ARBA00023125"/>
    </source>
</evidence>
<evidence type="ECO:0000256" key="3">
    <source>
        <dbReference type="ARBA" id="ARBA00022723"/>
    </source>
</evidence>
<feature type="domain" description="PHD-type" evidence="14">
    <location>
        <begin position="273"/>
        <end position="328"/>
    </location>
</feature>
<evidence type="ECO:0000256" key="6">
    <source>
        <dbReference type="ARBA" id="ARBA00023015"/>
    </source>
</evidence>
<keyword evidence="17" id="KW-1185">Reference proteome</keyword>
<keyword evidence="9" id="KW-0804">Transcription</keyword>
<dbReference type="Gene3D" id="1.10.10.60">
    <property type="entry name" value="Homeodomain-like"/>
    <property type="match status" value="1"/>
</dbReference>
<comment type="similarity">
    <text evidence="2">Belongs to the PHD-associated homeobox family.</text>
</comment>
<evidence type="ECO:0000256" key="8">
    <source>
        <dbReference type="ARBA" id="ARBA00023155"/>
    </source>
</evidence>
<dbReference type="PROSITE" id="PS50071">
    <property type="entry name" value="HOMEOBOX_2"/>
    <property type="match status" value="1"/>
</dbReference>
<dbReference type="InterPro" id="IPR011011">
    <property type="entry name" value="Znf_FYVE_PHD"/>
</dbReference>
<dbReference type="CDD" id="cd15504">
    <property type="entry name" value="PHD_PRHA_like"/>
    <property type="match status" value="1"/>
</dbReference>
<feature type="domain" description="Homeobox" evidence="15">
    <location>
        <begin position="502"/>
        <end position="562"/>
    </location>
</feature>
<evidence type="ECO:0000259" key="14">
    <source>
        <dbReference type="PROSITE" id="PS50016"/>
    </source>
</evidence>
<comment type="subcellular location">
    <subcellularLocation>
        <location evidence="1 11 13">Nucleus</location>
    </subcellularLocation>
</comment>
<dbReference type="PROSITE" id="PS01359">
    <property type="entry name" value="ZF_PHD_1"/>
    <property type="match status" value="1"/>
</dbReference>
<dbReference type="GO" id="GO:0043565">
    <property type="term" value="F:sequence-specific DNA binding"/>
    <property type="evidence" value="ECO:0007669"/>
    <property type="project" value="UniProtKB-ARBA"/>
</dbReference>
<dbReference type="FunFam" id="3.30.40.10:FF:000270">
    <property type="entry name" value="pathogenesis-related homeodomain protein-like"/>
    <property type="match status" value="1"/>
</dbReference>
<evidence type="ECO:0000313" key="17">
    <source>
        <dbReference type="Proteomes" id="UP000775213"/>
    </source>
</evidence>
<keyword evidence="3" id="KW-0479">Metal-binding</keyword>
<dbReference type="PROSITE" id="PS50016">
    <property type="entry name" value="ZF_PHD_2"/>
    <property type="match status" value="1"/>
</dbReference>
<evidence type="ECO:0000256" key="11">
    <source>
        <dbReference type="PROSITE-ProRule" id="PRU00108"/>
    </source>
</evidence>
<evidence type="ECO:0000256" key="4">
    <source>
        <dbReference type="ARBA" id="ARBA00022771"/>
    </source>
</evidence>
<evidence type="ECO:0000256" key="13">
    <source>
        <dbReference type="RuleBase" id="RU000682"/>
    </source>
</evidence>
<dbReference type="GO" id="GO:0003682">
    <property type="term" value="F:chromatin binding"/>
    <property type="evidence" value="ECO:0007669"/>
    <property type="project" value="TreeGrafter"/>
</dbReference>
<dbReference type="InterPro" id="IPR019786">
    <property type="entry name" value="Zinc_finger_PHD-type_CS"/>
</dbReference>
<evidence type="ECO:0000256" key="1">
    <source>
        <dbReference type="ARBA" id="ARBA00004123"/>
    </source>
</evidence>
<keyword evidence="8 11" id="KW-0371">Homeobox</keyword>
<evidence type="ECO:0008006" key="18">
    <source>
        <dbReference type="Google" id="ProtNLM"/>
    </source>
</evidence>
<evidence type="ECO:0000256" key="12">
    <source>
        <dbReference type="PROSITE-ProRule" id="PRU00146"/>
    </source>
</evidence>
<dbReference type="InterPro" id="IPR001965">
    <property type="entry name" value="Znf_PHD"/>
</dbReference>
<proteinExistence type="inferred from homology"/>
<keyword evidence="6" id="KW-0805">Transcription regulation</keyword>
<dbReference type="GO" id="GO:0005634">
    <property type="term" value="C:nucleus"/>
    <property type="evidence" value="ECO:0007669"/>
    <property type="project" value="UniProtKB-SubCell"/>
</dbReference>
<dbReference type="GO" id="GO:0008270">
    <property type="term" value="F:zinc ion binding"/>
    <property type="evidence" value="ECO:0007669"/>
    <property type="project" value="UniProtKB-KW"/>
</dbReference>
<reference evidence="16 17" key="1">
    <citation type="journal article" date="2021" name="Hortic Res">
        <title>Chromosome-scale assembly of the Dendrobium chrysotoxum genome enhances the understanding of orchid evolution.</title>
        <authorList>
            <person name="Zhang Y."/>
            <person name="Zhang G.Q."/>
            <person name="Zhang D."/>
            <person name="Liu X.D."/>
            <person name="Xu X.Y."/>
            <person name="Sun W.H."/>
            <person name="Yu X."/>
            <person name="Zhu X."/>
            <person name="Wang Z.W."/>
            <person name="Zhao X."/>
            <person name="Zhong W.Y."/>
            <person name="Chen H."/>
            <person name="Yin W.L."/>
            <person name="Huang T."/>
            <person name="Niu S.C."/>
            <person name="Liu Z.J."/>
        </authorList>
    </citation>
    <scope>NUCLEOTIDE SEQUENCE [LARGE SCALE GENOMIC DNA]</scope>
    <source>
        <strain evidence="16">Lindl</strain>
    </source>
</reference>
<evidence type="ECO:0000256" key="9">
    <source>
        <dbReference type="ARBA" id="ARBA00023163"/>
    </source>
</evidence>
<dbReference type="GO" id="GO:0045814">
    <property type="term" value="P:negative regulation of gene expression, epigenetic"/>
    <property type="evidence" value="ECO:0007669"/>
    <property type="project" value="TreeGrafter"/>
</dbReference>
<dbReference type="PANTHER" id="PTHR12628:SF10">
    <property type="entry name" value="HOMEOBOX DOMAIN-CONTAINING PROTEIN"/>
    <property type="match status" value="1"/>
</dbReference>
<dbReference type="GO" id="GO:0010557">
    <property type="term" value="P:positive regulation of macromolecule biosynthetic process"/>
    <property type="evidence" value="ECO:0007669"/>
    <property type="project" value="UniProtKB-ARBA"/>
</dbReference>
<feature type="DNA-binding region" description="Homeobox" evidence="11">
    <location>
        <begin position="504"/>
        <end position="563"/>
    </location>
</feature>
<dbReference type="CDD" id="cd00086">
    <property type="entry name" value="homeodomain"/>
    <property type="match status" value="1"/>
</dbReference>
<evidence type="ECO:0000313" key="16">
    <source>
        <dbReference type="EMBL" id="KAH0460756.1"/>
    </source>
</evidence>
<keyword evidence="7 11" id="KW-0238">DNA-binding</keyword>
<dbReference type="Gene3D" id="3.30.40.10">
    <property type="entry name" value="Zinc/RING finger domain, C3HC4 (zinc finger)"/>
    <property type="match status" value="1"/>
</dbReference>
<evidence type="ECO:0000256" key="10">
    <source>
        <dbReference type="ARBA" id="ARBA00023242"/>
    </source>
</evidence>
<dbReference type="InterPro" id="IPR019787">
    <property type="entry name" value="Znf_PHD-finger"/>
</dbReference>
<dbReference type="InterPro" id="IPR013083">
    <property type="entry name" value="Znf_RING/FYVE/PHD"/>
</dbReference>
<evidence type="ECO:0000256" key="5">
    <source>
        <dbReference type="ARBA" id="ARBA00022833"/>
    </source>
</evidence>
<dbReference type="InterPro" id="IPR001356">
    <property type="entry name" value="HD"/>
</dbReference>